<evidence type="ECO:0000259" key="10">
    <source>
        <dbReference type="Pfam" id="PF21088"/>
    </source>
</evidence>
<dbReference type="PROSITE" id="PS01246">
    <property type="entry name" value="UPF0003"/>
    <property type="match status" value="1"/>
</dbReference>
<feature type="transmembrane region" description="Helical" evidence="7">
    <location>
        <begin position="6"/>
        <end position="28"/>
    </location>
</feature>
<keyword evidence="6 7" id="KW-0472">Membrane</keyword>
<evidence type="ECO:0000259" key="9">
    <source>
        <dbReference type="Pfam" id="PF21082"/>
    </source>
</evidence>
<dbReference type="OrthoDB" id="9775207at2"/>
<dbReference type="GO" id="GO:0005886">
    <property type="term" value="C:plasma membrane"/>
    <property type="evidence" value="ECO:0007669"/>
    <property type="project" value="UniProtKB-SubCell"/>
</dbReference>
<accession>A0A1J0E2T0</accession>
<name>A0A1J0E2T0_PRORE</name>
<dbReference type="Proteomes" id="UP000824410">
    <property type="component" value="Unassembled WGS sequence"/>
</dbReference>
<evidence type="ECO:0000256" key="5">
    <source>
        <dbReference type="ARBA" id="ARBA00022989"/>
    </source>
</evidence>
<dbReference type="Pfam" id="PF00924">
    <property type="entry name" value="MS_channel_2nd"/>
    <property type="match status" value="1"/>
</dbReference>
<comment type="caution">
    <text evidence="11">The sequence shown here is derived from an EMBL/GenBank/DDBJ whole genome shotgun (WGS) entry which is preliminary data.</text>
</comment>
<dbReference type="RefSeq" id="WP_042848870.1">
    <property type="nucleotide sequence ID" value="NZ_ABEXNG020000002.1"/>
</dbReference>
<feature type="transmembrane region" description="Helical" evidence="7">
    <location>
        <begin position="40"/>
        <end position="60"/>
    </location>
</feature>
<protein>
    <submittedName>
        <fullName evidence="11">Mechanosensitive ion channel family protein</fullName>
    </submittedName>
</protein>
<dbReference type="InterPro" id="IPR006685">
    <property type="entry name" value="MscS_channel_2nd"/>
</dbReference>
<dbReference type="InterPro" id="IPR023408">
    <property type="entry name" value="MscS_beta-dom_sf"/>
</dbReference>
<dbReference type="Gene3D" id="3.30.70.100">
    <property type="match status" value="1"/>
</dbReference>
<gene>
    <name evidence="11" type="ORF">EX242_17640</name>
</gene>
<evidence type="ECO:0000256" key="7">
    <source>
        <dbReference type="SAM" id="Phobius"/>
    </source>
</evidence>
<evidence type="ECO:0000313" key="12">
    <source>
        <dbReference type="Proteomes" id="UP000824410"/>
    </source>
</evidence>
<reference evidence="11" key="1">
    <citation type="submission" date="2019-02" db="EMBL/GenBank/DDBJ databases">
        <title>Genomic characterization of isolates from hospital effluents in KZN, South Africa.</title>
        <authorList>
            <person name="Ntshobeni N."/>
            <person name="Allam M."/>
            <person name="Ismail A."/>
            <person name="Amoako D."/>
            <person name="Essack S."/>
            <person name="Chenia H."/>
        </authorList>
    </citation>
    <scope>NUCLEOTIDE SEQUENCE</scope>
    <source>
        <strain evidence="11">AFE97_S1</strain>
    </source>
</reference>
<comment type="similarity">
    <text evidence="2">Belongs to the MscS (TC 1.A.23) family.</text>
</comment>
<keyword evidence="3" id="KW-1003">Cell membrane</keyword>
<dbReference type="GO" id="GO:0008381">
    <property type="term" value="F:mechanosensitive monoatomic ion channel activity"/>
    <property type="evidence" value="ECO:0007669"/>
    <property type="project" value="UniProtKB-ARBA"/>
</dbReference>
<dbReference type="EMBL" id="SHDO01000022">
    <property type="protein sequence ID" value="MBX6982066.1"/>
    <property type="molecule type" value="Genomic_DNA"/>
</dbReference>
<dbReference type="Pfam" id="PF21088">
    <property type="entry name" value="MS_channel_1st"/>
    <property type="match status" value="1"/>
</dbReference>
<organism evidence="11 12">
    <name type="scientific">Providencia rettgeri</name>
    <dbReference type="NCBI Taxonomy" id="587"/>
    <lineage>
        <taxon>Bacteria</taxon>
        <taxon>Pseudomonadati</taxon>
        <taxon>Pseudomonadota</taxon>
        <taxon>Gammaproteobacteria</taxon>
        <taxon>Enterobacterales</taxon>
        <taxon>Morganellaceae</taxon>
        <taxon>Providencia</taxon>
    </lineage>
</organism>
<dbReference type="PANTHER" id="PTHR43634">
    <property type="entry name" value="OW CONDUCTANCE MECHANOSENSITIVE CHANNEL"/>
    <property type="match status" value="1"/>
</dbReference>
<dbReference type="InterPro" id="IPR049142">
    <property type="entry name" value="MS_channel_1st"/>
</dbReference>
<proteinExistence type="inferred from homology"/>
<feature type="domain" description="Mechanosensitive ion channel MscS" evidence="8">
    <location>
        <begin position="162"/>
        <end position="229"/>
    </location>
</feature>
<dbReference type="InterPro" id="IPR011014">
    <property type="entry name" value="MscS_channel_TM-2"/>
</dbReference>
<evidence type="ECO:0000256" key="3">
    <source>
        <dbReference type="ARBA" id="ARBA00022475"/>
    </source>
</evidence>
<evidence type="ECO:0000256" key="1">
    <source>
        <dbReference type="ARBA" id="ARBA00004651"/>
    </source>
</evidence>
<comment type="subcellular location">
    <subcellularLocation>
        <location evidence="1">Cell membrane</location>
        <topology evidence="1">Multi-pass membrane protein</topology>
    </subcellularLocation>
</comment>
<feature type="transmembrane region" description="Helical" evidence="7">
    <location>
        <begin position="72"/>
        <end position="92"/>
    </location>
</feature>
<dbReference type="Pfam" id="PF21082">
    <property type="entry name" value="MS_channel_3rd"/>
    <property type="match status" value="1"/>
</dbReference>
<dbReference type="SUPFAM" id="SSF50182">
    <property type="entry name" value="Sm-like ribonucleoproteins"/>
    <property type="match status" value="1"/>
</dbReference>
<dbReference type="PANTHER" id="PTHR43634:SF2">
    <property type="entry name" value="LOW CONDUCTANCE MECHANOSENSITIVE CHANNEL YNAI"/>
    <property type="match status" value="1"/>
</dbReference>
<dbReference type="Gene3D" id="2.30.30.60">
    <property type="match status" value="1"/>
</dbReference>
<keyword evidence="4 7" id="KW-0812">Transmembrane</keyword>
<evidence type="ECO:0000256" key="6">
    <source>
        <dbReference type="ARBA" id="ARBA00023136"/>
    </source>
</evidence>
<dbReference type="InterPro" id="IPR011066">
    <property type="entry name" value="MscS_channel_C_sf"/>
</dbReference>
<evidence type="ECO:0000313" key="11">
    <source>
        <dbReference type="EMBL" id="MBX6982066.1"/>
    </source>
</evidence>
<evidence type="ECO:0000256" key="4">
    <source>
        <dbReference type="ARBA" id="ARBA00022692"/>
    </source>
</evidence>
<keyword evidence="5 7" id="KW-1133">Transmembrane helix</keyword>
<dbReference type="Gene3D" id="1.10.287.1260">
    <property type="match status" value="1"/>
</dbReference>
<dbReference type="KEGG" id="prg:RB151_005290"/>
<dbReference type="InterPro" id="IPR045042">
    <property type="entry name" value="YnaI-like"/>
</dbReference>
<feature type="domain" description="Mechanosensitive ion channel transmembrane helices 2/3" evidence="10">
    <location>
        <begin position="122"/>
        <end position="161"/>
    </location>
</feature>
<evidence type="ECO:0000256" key="2">
    <source>
        <dbReference type="ARBA" id="ARBA00008017"/>
    </source>
</evidence>
<dbReference type="InterPro" id="IPR010920">
    <property type="entry name" value="LSM_dom_sf"/>
</dbReference>
<dbReference type="InterPro" id="IPR049278">
    <property type="entry name" value="MS_channel_C"/>
</dbReference>
<dbReference type="InterPro" id="IPR006686">
    <property type="entry name" value="MscS_channel_CS"/>
</dbReference>
<dbReference type="SUPFAM" id="SSF82689">
    <property type="entry name" value="Mechanosensitive channel protein MscS (YggB), C-terminal domain"/>
    <property type="match status" value="1"/>
</dbReference>
<evidence type="ECO:0000259" key="8">
    <source>
        <dbReference type="Pfam" id="PF00924"/>
    </source>
</evidence>
<sequence length="337" mass="37891">MIEALLEKYAIGMTLIAACLALYVVFEVLHKRHKHKNKSILIHIIQTVVLCGIVIVLAQYVDMAATDFDLSFISTSLVNFLTISAIALILMRKLFQLANRLEKKQIQKGSDPTSARIVARVFKTTVFVIIVLLFGEHFGMSLSGLMAFGGIGGIAIGMAGKDILSNFFSGLMLYFDRPFNIGDWVSSPDRNIEGTVVEIGWRITKIITFDHRPLYIPNSVFSSISVENPGRMTNRRIKTEIGLRYEDADKIGAIVDEIRTMLKQDENIDTGQTLLVYFDAFADSSLNIMVYCFTKTTVWAEWLAAQQAVYLKIIDIVKRHNADFAFPSQTLYVEKNN</sequence>
<feature type="domain" description="Mechanosensitive ion channel MscS C-terminal" evidence="9">
    <location>
        <begin position="237"/>
        <end position="324"/>
    </location>
</feature>
<dbReference type="AlphaFoldDB" id="A0A1J0E2T0"/>
<dbReference type="SUPFAM" id="SSF82861">
    <property type="entry name" value="Mechanosensitive channel protein MscS (YggB), transmembrane region"/>
    <property type="match status" value="1"/>
</dbReference>